<evidence type="ECO:0000256" key="1">
    <source>
        <dbReference type="ARBA" id="ARBA00022649"/>
    </source>
</evidence>
<keyword evidence="5 6" id="KW-0238">DNA-binding</keyword>
<dbReference type="STRING" id="56107.Cylst_2070"/>
<dbReference type="Pfam" id="PF14487">
    <property type="entry name" value="DarT"/>
    <property type="match status" value="1"/>
</dbReference>
<feature type="binding site" evidence="6">
    <location>
        <position position="251"/>
    </location>
    <ligand>
        <name>NAD(+)</name>
        <dbReference type="ChEBI" id="CHEBI:57540"/>
    </ligand>
</feature>
<evidence type="ECO:0000256" key="5">
    <source>
        <dbReference type="ARBA" id="ARBA00023125"/>
    </source>
</evidence>
<accession>K9WXS1</accession>
<evidence type="ECO:0000259" key="7">
    <source>
        <dbReference type="PROSITE" id="PS52018"/>
    </source>
</evidence>
<organism evidence="8 9">
    <name type="scientific">Cylindrospermum stagnale PCC 7417</name>
    <dbReference type="NCBI Taxonomy" id="56107"/>
    <lineage>
        <taxon>Bacteria</taxon>
        <taxon>Bacillati</taxon>
        <taxon>Cyanobacteriota</taxon>
        <taxon>Cyanophyceae</taxon>
        <taxon>Nostocales</taxon>
        <taxon>Nostocaceae</taxon>
        <taxon>Cylindrospermum</taxon>
    </lineage>
</organism>
<dbReference type="HOGENOM" id="CLU_692082_0_0_3"/>
<evidence type="ECO:0000256" key="4">
    <source>
        <dbReference type="ARBA" id="ARBA00022695"/>
    </source>
</evidence>
<reference evidence="8 9" key="1">
    <citation type="submission" date="2012-06" db="EMBL/GenBank/DDBJ databases">
        <title>Finished chromosome of genome of Cylindrospermum stagnale PCC 7417.</title>
        <authorList>
            <consortium name="US DOE Joint Genome Institute"/>
            <person name="Gugger M."/>
            <person name="Coursin T."/>
            <person name="Rippka R."/>
            <person name="Tandeau De Marsac N."/>
            <person name="Huntemann M."/>
            <person name="Wei C.-L."/>
            <person name="Han J."/>
            <person name="Detter J.C."/>
            <person name="Han C."/>
            <person name="Tapia R."/>
            <person name="Chen A."/>
            <person name="Kyrpides N."/>
            <person name="Mavromatis K."/>
            <person name="Markowitz V."/>
            <person name="Szeto E."/>
            <person name="Ivanova N."/>
            <person name="Pagani I."/>
            <person name="Pati A."/>
            <person name="Goodwin L."/>
            <person name="Nordberg H.P."/>
            <person name="Cantor M.N."/>
            <person name="Hua S.X."/>
            <person name="Woyke T."/>
            <person name="Kerfeld C.A."/>
        </authorList>
    </citation>
    <scope>NUCLEOTIDE SEQUENCE [LARGE SCALE GENOMIC DNA]</scope>
    <source>
        <strain evidence="8 9">PCC 7417</strain>
    </source>
</reference>
<evidence type="ECO:0000256" key="6">
    <source>
        <dbReference type="PROSITE-ProRule" id="PRU01362"/>
    </source>
</evidence>
<evidence type="ECO:0000313" key="9">
    <source>
        <dbReference type="Proteomes" id="UP000010475"/>
    </source>
</evidence>
<name>K9WXS1_9NOST</name>
<dbReference type="GO" id="GO:0016779">
    <property type="term" value="F:nucleotidyltransferase activity"/>
    <property type="evidence" value="ECO:0007669"/>
    <property type="project" value="UniProtKB-UniRule"/>
</dbReference>
<gene>
    <name evidence="8" type="ORF">Cylst_2070</name>
</gene>
<dbReference type="PROSITE" id="PS52018">
    <property type="entry name" value="DART"/>
    <property type="match status" value="1"/>
</dbReference>
<proteinExistence type="inferred from homology"/>
<protein>
    <recommendedName>
        <fullName evidence="7">DarT domain-containing protein</fullName>
    </recommendedName>
</protein>
<keyword evidence="1 6" id="KW-1277">Toxin-antitoxin system</keyword>
<feature type="binding site" evidence="6">
    <location>
        <position position="224"/>
    </location>
    <ligand>
        <name>NAD(+)</name>
        <dbReference type="ChEBI" id="CHEBI:57540"/>
    </ligand>
</feature>
<dbReference type="InterPro" id="IPR029494">
    <property type="entry name" value="DarT"/>
</dbReference>
<keyword evidence="3 6" id="KW-0808">Transferase</keyword>
<feature type="binding site" evidence="6">
    <location>
        <position position="232"/>
    </location>
    <ligand>
        <name>NAD(+)</name>
        <dbReference type="ChEBI" id="CHEBI:57540"/>
    </ligand>
</feature>
<feature type="active site" evidence="6">
    <location>
        <position position="349"/>
    </location>
</feature>
<dbReference type="GO" id="GO:0003677">
    <property type="term" value="F:DNA binding"/>
    <property type="evidence" value="ECO:0007669"/>
    <property type="project" value="UniProtKB-UniRule"/>
</dbReference>
<keyword evidence="9" id="KW-1185">Reference proteome</keyword>
<dbReference type="Proteomes" id="UP000010475">
    <property type="component" value="Chromosome"/>
</dbReference>
<sequence length="398" mass="45775">MLCIDPIFISDTTTKLQEYGALTVNSDSQIQVNSSAQELFNSSNSILEPTSTKDAYYIDDPFEGRKIKTESIVNAPQYLVCLSDYFEISQDIQQIEDFTLLEIQEIIQSSNFIVTGNKKVTGFNFIDRTTQARRKTTIFVIQTNEIQFLVQEQELQYLSDVLTQLSEKGKLDWEDLFSQQPPACLYPSALIRSDATEAQAIKDFVAEREIEHLVHFTSIENLYGICLQGAVLANTKLRELKCQYNQIDPLRIDRKLEYVFCSVTYYNFLYHYLISSKSSCWVLLYIRTDYMWKDKTLFCETNAATDRGIHLGKGLHKLQSLFAPQVDARRGTQTRINKPKNLPTNIQAEVLVYESITLDDVIAIVVKNSLDVKKVRDAGWEGEIQVRPNLFQPKFDWI</sequence>
<dbReference type="RefSeq" id="WP_015207567.1">
    <property type="nucleotide sequence ID" value="NC_019757.1"/>
</dbReference>
<dbReference type="EMBL" id="CP003642">
    <property type="protein sequence ID" value="AFZ24312.1"/>
    <property type="molecule type" value="Genomic_DNA"/>
</dbReference>
<feature type="binding site" evidence="6">
    <location>
        <begin position="215"/>
        <end position="217"/>
    </location>
    <ligand>
        <name>NAD(+)</name>
        <dbReference type="ChEBI" id="CHEBI:57540"/>
    </ligand>
</feature>
<comment type="similarity">
    <text evidence="6">Belongs to the DarT ADP-ribosyltransferase family.</text>
</comment>
<dbReference type="GO" id="GO:0016757">
    <property type="term" value="F:glycosyltransferase activity"/>
    <property type="evidence" value="ECO:0007669"/>
    <property type="project" value="UniProtKB-UniRule"/>
</dbReference>
<dbReference type="KEGG" id="csg:Cylst_2070"/>
<keyword evidence="2 6" id="KW-0328">Glycosyltransferase</keyword>
<dbReference type="OrthoDB" id="436599at2"/>
<feature type="domain" description="DarT" evidence="7">
    <location>
        <begin position="211"/>
        <end position="396"/>
    </location>
</feature>
<evidence type="ECO:0000256" key="3">
    <source>
        <dbReference type="ARBA" id="ARBA00022679"/>
    </source>
</evidence>
<evidence type="ECO:0000313" key="8">
    <source>
        <dbReference type="EMBL" id="AFZ24312.1"/>
    </source>
</evidence>
<dbReference type="AlphaFoldDB" id="K9WXS1"/>
<comment type="catalytic activity">
    <reaction evidence="6">
        <text>a thymidine in DNA + NAD(+) = an N-(ADP-alpha-D-ribosyl)-thymidine in DNA + nicotinamide + H(+)</text>
        <dbReference type="Rhea" id="RHEA:71651"/>
        <dbReference type="Rhea" id="RHEA-COMP:13556"/>
        <dbReference type="Rhea" id="RHEA-COMP:18051"/>
        <dbReference type="ChEBI" id="CHEBI:15378"/>
        <dbReference type="ChEBI" id="CHEBI:17154"/>
        <dbReference type="ChEBI" id="CHEBI:57540"/>
        <dbReference type="ChEBI" id="CHEBI:137386"/>
        <dbReference type="ChEBI" id="CHEBI:191199"/>
    </reaction>
</comment>
<feature type="active site" description="Proton acceptor" evidence="6">
    <location>
        <position position="251"/>
    </location>
</feature>
<keyword evidence="4 6" id="KW-0548">Nucleotidyltransferase</keyword>
<dbReference type="eggNOG" id="ENOG502Z8TZ">
    <property type="taxonomic scope" value="Bacteria"/>
</dbReference>
<evidence type="ECO:0000256" key="2">
    <source>
        <dbReference type="ARBA" id="ARBA00022676"/>
    </source>
</evidence>